<reference evidence="1" key="1">
    <citation type="journal article" date="2020" name="Stud. Mycol.">
        <title>101 Dothideomycetes genomes: a test case for predicting lifestyles and emergence of pathogens.</title>
        <authorList>
            <person name="Haridas S."/>
            <person name="Albert R."/>
            <person name="Binder M."/>
            <person name="Bloem J."/>
            <person name="Labutti K."/>
            <person name="Salamov A."/>
            <person name="Andreopoulos B."/>
            <person name="Baker S."/>
            <person name="Barry K."/>
            <person name="Bills G."/>
            <person name="Bluhm B."/>
            <person name="Cannon C."/>
            <person name="Castanera R."/>
            <person name="Culley D."/>
            <person name="Daum C."/>
            <person name="Ezra D."/>
            <person name="Gonzalez J."/>
            <person name="Henrissat B."/>
            <person name="Kuo A."/>
            <person name="Liang C."/>
            <person name="Lipzen A."/>
            <person name="Lutzoni F."/>
            <person name="Magnuson J."/>
            <person name="Mondo S."/>
            <person name="Nolan M."/>
            <person name="Ohm R."/>
            <person name="Pangilinan J."/>
            <person name="Park H.-J."/>
            <person name="Ramirez L."/>
            <person name="Alfaro M."/>
            <person name="Sun H."/>
            <person name="Tritt A."/>
            <person name="Yoshinaga Y."/>
            <person name="Zwiers L.-H."/>
            <person name="Turgeon B."/>
            <person name="Goodwin S."/>
            <person name="Spatafora J."/>
            <person name="Crous P."/>
            <person name="Grigoriev I."/>
        </authorList>
    </citation>
    <scope>NUCLEOTIDE SEQUENCE</scope>
    <source>
        <strain evidence="1">CBS 130266</strain>
    </source>
</reference>
<sequence length="341" mass="38655">MNKFQMVEFAVRAALQANPNDPVKCYPARRSSRNPCKTALASLKELYHKIVSHDTSTPFPFLRLPPELRNAIYEECAANVQLTYETYLPPRKVFVQMLGTAVLTSYSSNRSYVPSPSANTQYQIHLIANLLCVNSQIYAEASHIFYQLPIVLHSPRNQWRTNNYWLPRLTRQLPAFTNIYPVRHLTLVVGDGAIRWNVLPEIMLACPGLEKLEFVFTSMIGNWTPHQIAMTLHDLNAMIGYAPLGLQVSFRDDVPGRSSSYKSSFKSVQTRKLDIISPLDEGFIRSGAGQQESTSRIEEHSGQIDKASEGIHCMSFGNLSRVRKHNINKSKSLHLYMVLTK</sequence>
<dbReference type="Proteomes" id="UP000800235">
    <property type="component" value="Unassembled WGS sequence"/>
</dbReference>
<protein>
    <submittedName>
        <fullName evidence="1">Uncharacterized protein</fullName>
    </submittedName>
</protein>
<proteinExistence type="predicted"/>
<organism evidence="1 2">
    <name type="scientific">Tothia fuscella</name>
    <dbReference type="NCBI Taxonomy" id="1048955"/>
    <lineage>
        <taxon>Eukaryota</taxon>
        <taxon>Fungi</taxon>
        <taxon>Dikarya</taxon>
        <taxon>Ascomycota</taxon>
        <taxon>Pezizomycotina</taxon>
        <taxon>Dothideomycetes</taxon>
        <taxon>Pleosporomycetidae</taxon>
        <taxon>Venturiales</taxon>
        <taxon>Cylindrosympodiaceae</taxon>
        <taxon>Tothia</taxon>
    </lineage>
</organism>
<comment type="caution">
    <text evidence="1">The sequence shown here is derived from an EMBL/GenBank/DDBJ whole genome shotgun (WGS) entry which is preliminary data.</text>
</comment>
<dbReference type="PANTHER" id="PTHR42085">
    <property type="entry name" value="F-BOX DOMAIN-CONTAINING PROTEIN"/>
    <property type="match status" value="1"/>
</dbReference>
<dbReference type="PANTHER" id="PTHR42085:SF2">
    <property type="entry name" value="F-BOX DOMAIN-CONTAINING PROTEIN"/>
    <property type="match status" value="1"/>
</dbReference>
<dbReference type="AlphaFoldDB" id="A0A9P4NQ51"/>
<keyword evidence="2" id="KW-1185">Reference proteome</keyword>
<evidence type="ECO:0000313" key="1">
    <source>
        <dbReference type="EMBL" id="KAF2429612.1"/>
    </source>
</evidence>
<dbReference type="InterPro" id="IPR038883">
    <property type="entry name" value="AN11006-like"/>
</dbReference>
<accession>A0A9P4NQ51</accession>
<gene>
    <name evidence="1" type="ORF">EJ08DRAFT_661521</name>
</gene>
<evidence type="ECO:0000313" key="2">
    <source>
        <dbReference type="Proteomes" id="UP000800235"/>
    </source>
</evidence>
<name>A0A9P4NQ51_9PEZI</name>
<dbReference type="EMBL" id="MU007045">
    <property type="protein sequence ID" value="KAF2429612.1"/>
    <property type="molecule type" value="Genomic_DNA"/>
</dbReference>